<evidence type="ECO:0000256" key="5">
    <source>
        <dbReference type="ARBA" id="ARBA00011996"/>
    </source>
</evidence>
<evidence type="ECO:0000256" key="4">
    <source>
        <dbReference type="ARBA" id="ARBA00007837"/>
    </source>
</evidence>
<evidence type="ECO:0000313" key="18">
    <source>
        <dbReference type="Proteomes" id="UP001162001"/>
    </source>
</evidence>
<evidence type="ECO:0000259" key="14">
    <source>
        <dbReference type="Pfam" id="PF00391"/>
    </source>
</evidence>
<accession>A0A7D3V5B9</accession>
<organism evidence="17 18">
    <name type="scientific">Fadolivirus FV1/VV64</name>
    <dbReference type="NCBI Taxonomy" id="3070911"/>
    <lineage>
        <taxon>Viruses</taxon>
        <taxon>Varidnaviria</taxon>
        <taxon>Bamfordvirae</taxon>
        <taxon>Nucleocytoviricota</taxon>
        <taxon>Megaviricetes</taxon>
        <taxon>Imitervirales</taxon>
        <taxon>Mimiviridae</taxon>
        <taxon>Klosneuvirinae</taxon>
        <taxon>Fadolivirus</taxon>
        <taxon>Fadolivirus algeromassiliense</taxon>
    </lineage>
</organism>
<keyword evidence="9" id="KW-0418">Kinase</keyword>
<dbReference type="InterPro" id="IPR002192">
    <property type="entry name" value="PPDK_AMP/ATP-bd"/>
</dbReference>
<sequence length="795" mass="89358">MTKYIQWFTDITLKDIDSVGGKNASLGELINNMNKLHINVPNGFALNTKAWDYFIESNNLYNKIQTLIDNADILDIDELTKCGESIRSLVFNSQIPNEIIDEIKQSYSQLCSLYNSDCLSVAVRSSSTAEDLPDASFAGQQDTYLNISGIENVILKIKQCYASLFNDRAISYRQSLDYPLDKTKLSVGIQKMVRSDMASSGVAFSLDTETGYDNIVLITGSYGLGELVVGGAVIPDEFIVSKYALNNNKYPILNKKLGNKNKKMVYNSIIGTNEIETTKEEMDKFCLSEEHIIQLAQWITTLEKHYSNQYNKKCPIDVEWALDGLDNMIYIVQVRPETIHSNKINNTILEYKIKNTSNNKLLLTGIAIGQKIACGKVRLLSNPHDKNIFNKGDILVTDLTTPDWEPIMRLASAIITNKGGKTSHAAIVTRELGIVAVVGALNATNILKDNQIISVSCAEGDVGNIYEGIVEYLTVSYNLDTIKKPDVKIMLNVGSPNEVFKYANYPHSGVGLARIEFIFNNFIGVHPMALLKHKELNDIELTQIINNKIKNYKDEKDYFIKKLSYGISLIANVFYPHEVIVRFSDFKTNEYVNLIGGKYFEPKEENPMLGHRGASRYYHPDYVESFKLECEGIRFVRDEMGWTNVIPMIPFCRTVDELIKTEKIMGECGLIRGLNDLQIYMMCEIPSNVIHADGFAPYLDGVSIGGNDLLQLTLGLDRDSGTIAYIGNHTDVAYRRIILDAIKRYHECGVKVGFCGQQPSDSTEFAQFLINNKIDTISVTPDSLFNIIKNIEKYN</sequence>
<evidence type="ECO:0000256" key="13">
    <source>
        <dbReference type="ARBA" id="ARBA00047700"/>
    </source>
</evidence>
<dbReference type="PANTHER" id="PTHR43030:SF1">
    <property type="entry name" value="PHOSPHOENOLPYRUVATE SYNTHASE"/>
    <property type="match status" value="1"/>
</dbReference>
<feature type="domain" description="Pyruvate phosphate dikinase AMP/ATP-binding" evidence="15">
    <location>
        <begin position="17"/>
        <end position="348"/>
    </location>
</feature>
<feature type="domain" description="PEP-utilising enzyme C-terminal" evidence="16">
    <location>
        <begin position="482"/>
        <end position="792"/>
    </location>
</feature>
<keyword evidence="7" id="KW-0479">Metal-binding</keyword>
<comment type="similarity">
    <text evidence="4">Belongs to the PEP-utilizing enzyme family.</text>
</comment>
<keyword evidence="11" id="KW-0460">Magnesium</keyword>
<dbReference type="InterPro" id="IPR000121">
    <property type="entry name" value="PEP_util_C"/>
</dbReference>
<dbReference type="InterPro" id="IPR006319">
    <property type="entry name" value="PEP_synth"/>
</dbReference>
<dbReference type="Pfam" id="PF02896">
    <property type="entry name" value="PEP-utilizers_C"/>
    <property type="match status" value="1"/>
</dbReference>
<dbReference type="PANTHER" id="PTHR43030">
    <property type="entry name" value="PHOSPHOENOLPYRUVATE SYNTHASE"/>
    <property type="match status" value="1"/>
</dbReference>
<dbReference type="Gene3D" id="3.20.20.60">
    <property type="entry name" value="Phosphoenolpyruvate-binding domains"/>
    <property type="match status" value="1"/>
</dbReference>
<dbReference type="Proteomes" id="UP001162001">
    <property type="component" value="Segment"/>
</dbReference>
<dbReference type="PIRSF" id="PIRSF000854">
    <property type="entry name" value="PEP_synthase"/>
    <property type="match status" value="1"/>
</dbReference>
<evidence type="ECO:0000256" key="2">
    <source>
        <dbReference type="ARBA" id="ARBA00002988"/>
    </source>
</evidence>
<evidence type="ECO:0000256" key="12">
    <source>
        <dbReference type="ARBA" id="ARBA00033470"/>
    </source>
</evidence>
<protein>
    <recommendedName>
        <fullName evidence="5">pyruvate, water dikinase</fullName>
        <ecNumber evidence="5">2.7.9.2</ecNumber>
    </recommendedName>
    <alternativeName>
        <fullName evidence="12">Pyruvate, water dikinase</fullName>
    </alternativeName>
</protein>
<dbReference type="InterPro" id="IPR008279">
    <property type="entry name" value="PEP-util_enz_mobile_dom"/>
</dbReference>
<dbReference type="InterPro" id="IPR018274">
    <property type="entry name" value="PEP_util_AS"/>
</dbReference>
<comment type="pathway">
    <text evidence="3">Carbohydrate biosynthesis; gluconeogenesis.</text>
</comment>
<dbReference type="InterPro" id="IPR015813">
    <property type="entry name" value="Pyrv/PenolPyrv_kinase-like_dom"/>
</dbReference>
<dbReference type="NCBIfam" id="NF005057">
    <property type="entry name" value="PRK06464.1"/>
    <property type="match status" value="1"/>
</dbReference>
<keyword evidence="10" id="KW-0067">ATP-binding</keyword>
<dbReference type="Pfam" id="PF00391">
    <property type="entry name" value="PEP-utilizers"/>
    <property type="match status" value="1"/>
</dbReference>
<dbReference type="Gene3D" id="3.50.30.10">
    <property type="entry name" value="Phosphohistidine domain"/>
    <property type="match status" value="1"/>
</dbReference>
<dbReference type="InterPro" id="IPR040442">
    <property type="entry name" value="Pyrv_kinase-like_dom_sf"/>
</dbReference>
<dbReference type="Gene3D" id="3.30.470.20">
    <property type="entry name" value="ATP-grasp fold, B domain"/>
    <property type="match status" value="1"/>
</dbReference>
<dbReference type="NCBIfam" id="TIGR01418">
    <property type="entry name" value="PEP_synth"/>
    <property type="match status" value="1"/>
</dbReference>
<evidence type="ECO:0000256" key="8">
    <source>
        <dbReference type="ARBA" id="ARBA00022741"/>
    </source>
</evidence>
<gene>
    <name evidence="17" type="ORF">Fadolivirus_1_134</name>
</gene>
<keyword evidence="6" id="KW-0808">Transferase</keyword>
<dbReference type="EC" id="2.7.9.2" evidence="5"/>
<comment type="catalytic activity">
    <reaction evidence="13">
        <text>pyruvate + ATP + H2O = phosphoenolpyruvate + AMP + phosphate + 2 H(+)</text>
        <dbReference type="Rhea" id="RHEA:11364"/>
        <dbReference type="ChEBI" id="CHEBI:15361"/>
        <dbReference type="ChEBI" id="CHEBI:15377"/>
        <dbReference type="ChEBI" id="CHEBI:15378"/>
        <dbReference type="ChEBI" id="CHEBI:30616"/>
        <dbReference type="ChEBI" id="CHEBI:43474"/>
        <dbReference type="ChEBI" id="CHEBI:58702"/>
        <dbReference type="ChEBI" id="CHEBI:456215"/>
        <dbReference type="EC" id="2.7.9.2"/>
    </reaction>
</comment>
<evidence type="ECO:0000256" key="1">
    <source>
        <dbReference type="ARBA" id="ARBA00001946"/>
    </source>
</evidence>
<keyword evidence="8" id="KW-0547">Nucleotide-binding</keyword>
<evidence type="ECO:0000256" key="9">
    <source>
        <dbReference type="ARBA" id="ARBA00022777"/>
    </source>
</evidence>
<evidence type="ECO:0000256" key="11">
    <source>
        <dbReference type="ARBA" id="ARBA00022842"/>
    </source>
</evidence>
<dbReference type="UniPathway" id="UPA00138"/>
<dbReference type="Pfam" id="PF01326">
    <property type="entry name" value="PPDK_N"/>
    <property type="match status" value="1"/>
</dbReference>
<evidence type="ECO:0000259" key="15">
    <source>
        <dbReference type="Pfam" id="PF01326"/>
    </source>
</evidence>
<dbReference type="PROSITE" id="PS00370">
    <property type="entry name" value="PEP_ENZYMES_PHOS_SITE"/>
    <property type="match status" value="1"/>
</dbReference>
<reference evidence="17 18" key="1">
    <citation type="submission" date="2020-04" db="EMBL/GenBank/DDBJ databases">
        <title>Advantages and limits of metagenomic assembly and binning of a giant virus.</title>
        <authorList>
            <person name="Schulz F."/>
            <person name="Andreani J."/>
            <person name="Francis R."/>
            <person name="Boudjemaa H."/>
            <person name="Bou Khalil J.Y."/>
            <person name="Lee J."/>
            <person name="La Scola B."/>
            <person name="Woyke T."/>
        </authorList>
    </citation>
    <scope>NUCLEOTIDE SEQUENCE [LARGE SCALE GENOMIC DNA]</scope>
    <source>
        <strain evidence="17 18">FV1/VV64</strain>
    </source>
</reference>
<dbReference type="SUPFAM" id="SSF56059">
    <property type="entry name" value="Glutathione synthetase ATP-binding domain-like"/>
    <property type="match status" value="1"/>
</dbReference>
<dbReference type="InterPro" id="IPR013815">
    <property type="entry name" value="ATP_grasp_subdomain_1"/>
</dbReference>
<evidence type="ECO:0000256" key="6">
    <source>
        <dbReference type="ARBA" id="ARBA00022679"/>
    </source>
</evidence>
<keyword evidence="18" id="KW-1185">Reference proteome</keyword>
<dbReference type="GO" id="GO:0006094">
    <property type="term" value="P:gluconeogenesis"/>
    <property type="evidence" value="ECO:0007669"/>
    <property type="project" value="UniProtKB-UniPathway"/>
</dbReference>
<evidence type="ECO:0000313" key="17">
    <source>
        <dbReference type="EMBL" id="QKF93592.1"/>
    </source>
</evidence>
<dbReference type="EMBL" id="MT418680">
    <property type="protein sequence ID" value="QKF93592.1"/>
    <property type="molecule type" value="Genomic_DNA"/>
</dbReference>
<dbReference type="FunFam" id="3.30.1490.20:FF:000010">
    <property type="entry name" value="Phosphoenolpyruvate synthase"/>
    <property type="match status" value="1"/>
</dbReference>
<evidence type="ECO:0000256" key="3">
    <source>
        <dbReference type="ARBA" id="ARBA00004742"/>
    </source>
</evidence>
<dbReference type="SUPFAM" id="SSF51621">
    <property type="entry name" value="Phosphoenolpyruvate/pyruvate domain"/>
    <property type="match status" value="1"/>
</dbReference>
<dbReference type="GO" id="GO:0005524">
    <property type="term" value="F:ATP binding"/>
    <property type="evidence" value="ECO:0007669"/>
    <property type="project" value="UniProtKB-KW"/>
</dbReference>
<dbReference type="Gene3D" id="3.30.1490.20">
    <property type="entry name" value="ATP-grasp fold, A domain"/>
    <property type="match status" value="1"/>
</dbReference>
<evidence type="ECO:0000259" key="16">
    <source>
        <dbReference type="Pfam" id="PF02896"/>
    </source>
</evidence>
<dbReference type="GO" id="GO:0008986">
    <property type="term" value="F:pyruvate, water dikinase activity"/>
    <property type="evidence" value="ECO:0007669"/>
    <property type="project" value="UniProtKB-EC"/>
</dbReference>
<dbReference type="InterPro" id="IPR036637">
    <property type="entry name" value="Phosphohistidine_dom_sf"/>
</dbReference>
<comment type="cofactor">
    <cofactor evidence="1">
        <name>Mg(2+)</name>
        <dbReference type="ChEBI" id="CHEBI:18420"/>
    </cofactor>
</comment>
<dbReference type="GO" id="GO:0046872">
    <property type="term" value="F:metal ion binding"/>
    <property type="evidence" value="ECO:0007669"/>
    <property type="project" value="UniProtKB-KW"/>
</dbReference>
<dbReference type="SUPFAM" id="SSF52009">
    <property type="entry name" value="Phosphohistidine domain"/>
    <property type="match status" value="1"/>
</dbReference>
<evidence type="ECO:0000256" key="7">
    <source>
        <dbReference type="ARBA" id="ARBA00022723"/>
    </source>
</evidence>
<proteinExistence type="inferred from homology"/>
<comment type="function">
    <text evidence="2">Catalyzes the phosphorylation of pyruvate to phosphoenolpyruvate.</text>
</comment>
<evidence type="ECO:0000256" key="10">
    <source>
        <dbReference type="ARBA" id="ARBA00022840"/>
    </source>
</evidence>
<name>A0A7D3V5B9_9VIRU</name>
<feature type="domain" description="PEP-utilising enzyme mobile" evidence="14">
    <location>
        <begin position="389"/>
        <end position="460"/>
    </location>
</feature>